<accession>A0A1M7DXZ6</accession>
<reference evidence="1 2" key="1">
    <citation type="submission" date="2016-11" db="EMBL/GenBank/DDBJ databases">
        <authorList>
            <person name="Jaros S."/>
            <person name="Januszkiewicz K."/>
            <person name="Wedrychowicz H."/>
        </authorList>
    </citation>
    <scope>NUCLEOTIDE SEQUENCE [LARGE SCALE GENOMIC DNA]</scope>
    <source>
        <strain evidence="1 2">GAS499</strain>
    </source>
</reference>
<name>A0A1M7DXZ6_9BRAD</name>
<dbReference type="Proteomes" id="UP000189935">
    <property type="component" value="Chromosome I"/>
</dbReference>
<proteinExistence type="predicted"/>
<sequence>MPPLWSFRRRDADQKKMLEVPRSGEGFAILSAAVPYGVPSSYNQQTKFTCNSNDMRS</sequence>
<gene>
    <name evidence="1" type="ORF">SAMN05444159_6969</name>
</gene>
<evidence type="ECO:0000313" key="2">
    <source>
        <dbReference type="Proteomes" id="UP000189935"/>
    </source>
</evidence>
<dbReference type="EMBL" id="LT670844">
    <property type="protein sequence ID" value="SHL84391.1"/>
    <property type="molecule type" value="Genomic_DNA"/>
</dbReference>
<organism evidence="1 2">
    <name type="scientific">Bradyrhizobium lablabi</name>
    <dbReference type="NCBI Taxonomy" id="722472"/>
    <lineage>
        <taxon>Bacteria</taxon>
        <taxon>Pseudomonadati</taxon>
        <taxon>Pseudomonadota</taxon>
        <taxon>Alphaproteobacteria</taxon>
        <taxon>Hyphomicrobiales</taxon>
        <taxon>Nitrobacteraceae</taxon>
        <taxon>Bradyrhizobium</taxon>
    </lineage>
</organism>
<dbReference type="AlphaFoldDB" id="A0A1M7DXZ6"/>
<protein>
    <submittedName>
        <fullName evidence="1">Uncharacterized protein</fullName>
    </submittedName>
</protein>
<evidence type="ECO:0000313" key="1">
    <source>
        <dbReference type="EMBL" id="SHL84391.1"/>
    </source>
</evidence>